<dbReference type="GO" id="GO:0016567">
    <property type="term" value="P:protein ubiquitination"/>
    <property type="evidence" value="ECO:0007669"/>
    <property type="project" value="UniProtKB-UniPathway"/>
</dbReference>
<organism evidence="5 6">
    <name type="scientific">Byssothecium circinans</name>
    <dbReference type="NCBI Taxonomy" id="147558"/>
    <lineage>
        <taxon>Eukaryota</taxon>
        <taxon>Fungi</taxon>
        <taxon>Dikarya</taxon>
        <taxon>Ascomycota</taxon>
        <taxon>Pezizomycotina</taxon>
        <taxon>Dothideomycetes</taxon>
        <taxon>Pleosporomycetidae</taxon>
        <taxon>Pleosporales</taxon>
        <taxon>Massarineae</taxon>
        <taxon>Massarinaceae</taxon>
        <taxon>Byssothecium</taxon>
    </lineage>
</organism>
<sequence length="502" mass="56853">MDSTPTPPILTLPSELINQVLSYLALPDLISASSVNHAFHDHTLQDTLYQPFVQESVPGSTLRKPESLSWRELFKQHHPYWFIPKNKIWFSDNQHAGKLLIARYDHRINAIEAYTLVAERRQPTFQTWTWNPNTIIHTFNPRIQLDLNQPDIRLDASAYENATGTVGYRLQKEIPMNTTNESPRPTAGLYSRLMLARPWPKHITTEATPVWPPLTLPSAERTRCDSSNAFRDIASRPSKISELSTTNFRLRRWIEFSSRHHGMNMRVGEDITTWATLPEECYTPTEQKPWQGIWCGDYAGHGCEFLAIMQPDDPRPLPVKAEWVMRTRARERESSVSSEGSWATAPTGSEEEREEPWQEAGTYSSDGEAGVEGSVAASHTKSHAPSSLASDQSIFEDEIEYSGRIEAVKLTGDPNIPRGEYTFIAPDIGPDGLIRVATEDMFKGARIVKSVGHIAAGGFRDDDYIASQLILISHDRLAQYWETFGHVSFYQRVNIDEFTTVP</sequence>
<dbReference type="AlphaFoldDB" id="A0A6A5TDX9"/>
<gene>
    <name evidence="5" type="ORF">CC80DRAFT_554839</name>
</gene>
<name>A0A6A5TDX9_9PLEO</name>
<dbReference type="Pfam" id="PF12014">
    <property type="entry name" value="Cyclin_D1_bind"/>
    <property type="match status" value="1"/>
</dbReference>
<evidence type="ECO:0000313" key="5">
    <source>
        <dbReference type="EMBL" id="KAF1949939.1"/>
    </source>
</evidence>
<dbReference type="Gene3D" id="1.20.1280.50">
    <property type="match status" value="1"/>
</dbReference>
<keyword evidence="2" id="KW-0833">Ubl conjugation pathway</keyword>
<evidence type="ECO:0000256" key="1">
    <source>
        <dbReference type="ARBA" id="ARBA00004906"/>
    </source>
</evidence>
<dbReference type="Proteomes" id="UP000800035">
    <property type="component" value="Unassembled WGS sequence"/>
</dbReference>
<evidence type="ECO:0000256" key="3">
    <source>
        <dbReference type="SAM" id="MobiDB-lite"/>
    </source>
</evidence>
<protein>
    <recommendedName>
        <fullName evidence="4">F-box domain-containing protein</fullName>
    </recommendedName>
</protein>
<dbReference type="OrthoDB" id="722566at2759"/>
<dbReference type="InterPro" id="IPR045048">
    <property type="entry name" value="FBXO31/39"/>
</dbReference>
<dbReference type="EMBL" id="ML977030">
    <property type="protein sequence ID" value="KAF1949939.1"/>
    <property type="molecule type" value="Genomic_DNA"/>
</dbReference>
<evidence type="ECO:0000256" key="2">
    <source>
        <dbReference type="ARBA" id="ARBA00022786"/>
    </source>
</evidence>
<feature type="compositionally biased region" description="Polar residues" evidence="3">
    <location>
        <begin position="377"/>
        <end position="389"/>
    </location>
</feature>
<comment type="pathway">
    <text evidence="1">Protein modification; protein ubiquitination.</text>
</comment>
<dbReference type="SUPFAM" id="SSF81383">
    <property type="entry name" value="F-box domain"/>
    <property type="match status" value="1"/>
</dbReference>
<feature type="region of interest" description="Disordered" evidence="3">
    <location>
        <begin position="329"/>
        <end position="389"/>
    </location>
</feature>
<dbReference type="InterPro" id="IPR036047">
    <property type="entry name" value="F-box-like_dom_sf"/>
</dbReference>
<dbReference type="PANTHER" id="PTHR10706">
    <property type="entry name" value="F-BOX FAMILY PROTEIN"/>
    <property type="match status" value="1"/>
</dbReference>
<evidence type="ECO:0000313" key="6">
    <source>
        <dbReference type="Proteomes" id="UP000800035"/>
    </source>
</evidence>
<feature type="domain" description="F-box" evidence="4">
    <location>
        <begin position="6"/>
        <end position="52"/>
    </location>
</feature>
<accession>A0A6A5TDX9</accession>
<dbReference type="UniPathway" id="UPA00143"/>
<dbReference type="InterPro" id="IPR001810">
    <property type="entry name" value="F-box_dom"/>
</dbReference>
<keyword evidence="6" id="KW-1185">Reference proteome</keyword>
<dbReference type="PROSITE" id="PS50181">
    <property type="entry name" value="FBOX"/>
    <property type="match status" value="1"/>
</dbReference>
<dbReference type="Pfam" id="PF12937">
    <property type="entry name" value="F-box-like"/>
    <property type="match status" value="1"/>
</dbReference>
<evidence type="ECO:0000259" key="4">
    <source>
        <dbReference type="PROSITE" id="PS50181"/>
    </source>
</evidence>
<proteinExistence type="predicted"/>
<reference evidence="5" key="1">
    <citation type="journal article" date="2020" name="Stud. Mycol.">
        <title>101 Dothideomycetes genomes: a test case for predicting lifestyles and emergence of pathogens.</title>
        <authorList>
            <person name="Haridas S."/>
            <person name="Albert R."/>
            <person name="Binder M."/>
            <person name="Bloem J."/>
            <person name="Labutti K."/>
            <person name="Salamov A."/>
            <person name="Andreopoulos B."/>
            <person name="Baker S."/>
            <person name="Barry K."/>
            <person name="Bills G."/>
            <person name="Bluhm B."/>
            <person name="Cannon C."/>
            <person name="Castanera R."/>
            <person name="Culley D."/>
            <person name="Daum C."/>
            <person name="Ezra D."/>
            <person name="Gonzalez J."/>
            <person name="Henrissat B."/>
            <person name="Kuo A."/>
            <person name="Liang C."/>
            <person name="Lipzen A."/>
            <person name="Lutzoni F."/>
            <person name="Magnuson J."/>
            <person name="Mondo S."/>
            <person name="Nolan M."/>
            <person name="Ohm R."/>
            <person name="Pangilinan J."/>
            <person name="Park H.-J."/>
            <person name="Ramirez L."/>
            <person name="Alfaro M."/>
            <person name="Sun H."/>
            <person name="Tritt A."/>
            <person name="Yoshinaga Y."/>
            <person name="Zwiers L.-H."/>
            <person name="Turgeon B."/>
            <person name="Goodwin S."/>
            <person name="Spatafora J."/>
            <person name="Crous P."/>
            <person name="Grigoriev I."/>
        </authorList>
    </citation>
    <scope>NUCLEOTIDE SEQUENCE</scope>
    <source>
        <strain evidence="5">CBS 675.92</strain>
    </source>
</reference>
<dbReference type="PANTHER" id="PTHR10706:SF130">
    <property type="entry name" value="F-BOX ONLY PROTEIN 31"/>
    <property type="match status" value="1"/>
</dbReference>